<dbReference type="PROSITE" id="PS50293">
    <property type="entry name" value="TPR_REGION"/>
    <property type="match status" value="1"/>
</dbReference>
<dbReference type="GO" id="GO:0060090">
    <property type="term" value="F:molecular adaptor activity"/>
    <property type="evidence" value="ECO:0007669"/>
    <property type="project" value="TreeGrafter"/>
</dbReference>
<keyword evidence="2" id="KW-0802">TPR repeat</keyword>
<dbReference type="InterPro" id="IPR019734">
    <property type="entry name" value="TPR_rpt"/>
</dbReference>
<dbReference type="GO" id="GO:0016020">
    <property type="term" value="C:membrane"/>
    <property type="evidence" value="ECO:0007669"/>
    <property type="project" value="TreeGrafter"/>
</dbReference>
<organism evidence="3">
    <name type="scientific">marine metagenome</name>
    <dbReference type="NCBI Taxonomy" id="408172"/>
    <lineage>
        <taxon>unclassified sequences</taxon>
        <taxon>metagenomes</taxon>
        <taxon>ecological metagenomes</taxon>
    </lineage>
</organism>
<dbReference type="GO" id="GO:0072380">
    <property type="term" value="C:TRC complex"/>
    <property type="evidence" value="ECO:0007669"/>
    <property type="project" value="TreeGrafter"/>
</dbReference>
<dbReference type="AlphaFoldDB" id="A0A382U9H7"/>
<dbReference type="Gene3D" id="1.25.40.10">
    <property type="entry name" value="Tetratricopeptide repeat domain"/>
    <property type="match status" value="2"/>
</dbReference>
<dbReference type="InterPro" id="IPR047150">
    <property type="entry name" value="SGT"/>
</dbReference>
<protein>
    <submittedName>
        <fullName evidence="3">Uncharacterized protein</fullName>
    </submittedName>
</protein>
<sequence>MSQRNLPQKQINYILNLFKSNQIQQALDFIDTLSKDYPDNSRLFNIRGACYAGLGQLDSAVQNYEKALSINPDYAKAHYNLGGALQGLGKLHDSVKSYENSTALEPENAQAHNNLAIVLR</sequence>
<proteinExistence type="predicted"/>
<dbReference type="SUPFAM" id="SSF48452">
    <property type="entry name" value="TPR-like"/>
    <property type="match status" value="1"/>
</dbReference>
<dbReference type="PANTHER" id="PTHR45831">
    <property type="entry name" value="LD24721P"/>
    <property type="match status" value="1"/>
</dbReference>
<reference evidence="3" key="1">
    <citation type="submission" date="2018-05" db="EMBL/GenBank/DDBJ databases">
        <authorList>
            <person name="Lanie J.A."/>
            <person name="Ng W.-L."/>
            <person name="Kazmierczak K.M."/>
            <person name="Andrzejewski T.M."/>
            <person name="Davidsen T.M."/>
            <person name="Wayne K.J."/>
            <person name="Tettelin H."/>
            <person name="Glass J.I."/>
            <person name="Rusch D."/>
            <person name="Podicherti R."/>
            <person name="Tsui H.-C.T."/>
            <person name="Winkler M.E."/>
        </authorList>
    </citation>
    <scope>NUCLEOTIDE SEQUENCE</scope>
</reference>
<evidence type="ECO:0000313" key="3">
    <source>
        <dbReference type="EMBL" id="SVD30657.1"/>
    </source>
</evidence>
<evidence type="ECO:0000256" key="1">
    <source>
        <dbReference type="ARBA" id="ARBA00022737"/>
    </source>
</evidence>
<name>A0A382U9H7_9ZZZZ</name>
<dbReference type="PANTHER" id="PTHR45831:SF2">
    <property type="entry name" value="LD24721P"/>
    <property type="match status" value="1"/>
</dbReference>
<feature type="non-terminal residue" evidence="3">
    <location>
        <position position="120"/>
    </location>
</feature>
<dbReference type="Pfam" id="PF13414">
    <property type="entry name" value="TPR_11"/>
    <property type="match status" value="1"/>
</dbReference>
<accession>A0A382U9H7</accession>
<evidence type="ECO:0000256" key="2">
    <source>
        <dbReference type="ARBA" id="ARBA00022803"/>
    </source>
</evidence>
<dbReference type="GO" id="GO:0006620">
    <property type="term" value="P:post-translational protein targeting to endoplasmic reticulum membrane"/>
    <property type="evidence" value="ECO:0007669"/>
    <property type="project" value="TreeGrafter"/>
</dbReference>
<dbReference type="SMART" id="SM00028">
    <property type="entry name" value="TPR"/>
    <property type="match status" value="2"/>
</dbReference>
<dbReference type="InterPro" id="IPR011990">
    <property type="entry name" value="TPR-like_helical_dom_sf"/>
</dbReference>
<dbReference type="PROSITE" id="PS50005">
    <property type="entry name" value="TPR"/>
    <property type="match status" value="2"/>
</dbReference>
<keyword evidence="1" id="KW-0677">Repeat</keyword>
<dbReference type="EMBL" id="UINC01142365">
    <property type="protein sequence ID" value="SVD30657.1"/>
    <property type="molecule type" value="Genomic_DNA"/>
</dbReference>
<gene>
    <name evidence="3" type="ORF">METZ01_LOCUS383511</name>
</gene>